<protein>
    <submittedName>
        <fullName evidence="1">Uncharacterized protein</fullName>
    </submittedName>
</protein>
<evidence type="ECO:0000313" key="1">
    <source>
        <dbReference type="EMBL" id="VVO46535.1"/>
    </source>
</evidence>
<dbReference type="EMBL" id="CABVIE010000001">
    <property type="protein sequence ID" value="VVO46535.1"/>
    <property type="molecule type" value="Genomic_DNA"/>
</dbReference>
<dbReference type="Proteomes" id="UP000325723">
    <property type="component" value="Unassembled WGS sequence"/>
</dbReference>
<organism evidence="1 2">
    <name type="scientific">Pseudomonas fluorescens</name>
    <dbReference type="NCBI Taxonomy" id="294"/>
    <lineage>
        <taxon>Bacteria</taxon>
        <taxon>Pseudomonadati</taxon>
        <taxon>Pseudomonadota</taxon>
        <taxon>Gammaproteobacteria</taxon>
        <taxon>Pseudomonadales</taxon>
        <taxon>Pseudomonadaceae</taxon>
        <taxon>Pseudomonas</taxon>
    </lineage>
</organism>
<proteinExistence type="predicted"/>
<name>A0A8H2NVR5_PSEFL</name>
<dbReference type="AlphaFoldDB" id="A0A8H2NVR5"/>
<comment type="caution">
    <text evidence="1">The sequence shown here is derived from an EMBL/GenBank/DDBJ whole genome shotgun (WGS) entry which is preliminary data.</text>
</comment>
<evidence type="ECO:0000313" key="2">
    <source>
        <dbReference type="Proteomes" id="UP000325723"/>
    </source>
</evidence>
<reference evidence="1 2" key="1">
    <citation type="submission" date="2019-09" db="EMBL/GenBank/DDBJ databases">
        <authorList>
            <person name="Chandra G."/>
            <person name="Truman W A."/>
        </authorList>
    </citation>
    <scope>NUCLEOTIDE SEQUENCE [LARGE SCALE GENOMIC DNA]</scope>
    <source>
        <strain evidence="1">PS900</strain>
    </source>
</reference>
<gene>
    <name evidence="1" type="ORF">PS900_00059</name>
</gene>
<accession>A0A8H2NVR5</accession>
<sequence>MIVAKAVPQGIPGRRQLLLGLAHQQGASYGIPRNKLVLSHLLDIHMYRHPCFQRTQHPSVRSLLLRGD</sequence>